<protein>
    <recommendedName>
        <fullName evidence="7">Tetratricopeptide repeat protein</fullName>
    </recommendedName>
</protein>
<keyword evidence="4" id="KW-0732">Signal</keyword>
<dbReference type="InterPro" id="IPR050498">
    <property type="entry name" value="Ycf3"/>
</dbReference>
<feature type="repeat" description="TPR" evidence="3">
    <location>
        <begin position="117"/>
        <end position="150"/>
    </location>
</feature>
<keyword evidence="6" id="KW-1185">Reference proteome</keyword>
<feature type="repeat" description="TPR" evidence="3">
    <location>
        <begin position="83"/>
        <end position="116"/>
    </location>
</feature>
<dbReference type="Pfam" id="PF07719">
    <property type="entry name" value="TPR_2"/>
    <property type="match status" value="1"/>
</dbReference>
<evidence type="ECO:0000256" key="1">
    <source>
        <dbReference type="ARBA" id="ARBA00022737"/>
    </source>
</evidence>
<dbReference type="InterPro" id="IPR011990">
    <property type="entry name" value="TPR-like_helical_dom_sf"/>
</dbReference>
<keyword evidence="2 3" id="KW-0802">TPR repeat</keyword>
<dbReference type="PANTHER" id="PTHR44858:SF1">
    <property type="entry name" value="UDP-N-ACETYLGLUCOSAMINE--PEPTIDE N-ACETYLGLUCOSAMINYLTRANSFERASE SPINDLY-RELATED"/>
    <property type="match status" value="1"/>
</dbReference>
<gene>
    <name evidence="5" type="ORF">Rmf_28390</name>
</gene>
<dbReference type="InterPro" id="IPR013105">
    <property type="entry name" value="TPR_2"/>
</dbReference>
<name>A0ABM7Y4U4_9PROT</name>
<dbReference type="PROSITE" id="PS50005">
    <property type="entry name" value="TPR"/>
    <property type="match status" value="2"/>
</dbReference>
<sequence>MPRGARRAEHGAMRAALLALPLLLMPVLAHAQSQPAPNRAQESRRAELDSLFEGLKAAPDDAVAHMMEGRIRTLWVEQASPATVLLLRRGARNLAARTHDEALEDFDAAIVLSPQSAEAWHQRAQAYAALGDQAAAARDLQEALRLEPRHFGALLTLSMLQEEAGDARAALRSMEAALALHPRLRGGDARLRELRRKAEGDAT</sequence>
<organism evidence="5 6">
    <name type="scientific">Roseomonas fluvialis</name>
    <dbReference type="NCBI Taxonomy" id="1750527"/>
    <lineage>
        <taxon>Bacteria</taxon>
        <taxon>Pseudomonadati</taxon>
        <taxon>Pseudomonadota</taxon>
        <taxon>Alphaproteobacteria</taxon>
        <taxon>Acetobacterales</taxon>
        <taxon>Roseomonadaceae</taxon>
        <taxon>Roseomonas</taxon>
    </lineage>
</organism>
<evidence type="ECO:0000313" key="6">
    <source>
        <dbReference type="Proteomes" id="UP000831327"/>
    </source>
</evidence>
<dbReference type="Gene3D" id="1.25.40.10">
    <property type="entry name" value="Tetratricopeptide repeat domain"/>
    <property type="match status" value="1"/>
</dbReference>
<keyword evidence="1" id="KW-0677">Repeat</keyword>
<dbReference type="EMBL" id="AP025637">
    <property type="protein sequence ID" value="BDG72910.1"/>
    <property type="molecule type" value="Genomic_DNA"/>
</dbReference>
<dbReference type="Proteomes" id="UP000831327">
    <property type="component" value="Chromosome"/>
</dbReference>
<evidence type="ECO:0000256" key="4">
    <source>
        <dbReference type="SAM" id="SignalP"/>
    </source>
</evidence>
<evidence type="ECO:0000256" key="3">
    <source>
        <dbReference type="PROSITE-ProRule" id="PRU00339"/>
    </source>
</evidence>
<dbReference type="SMART" id="SM00028">
    <property type="entry name" value="TPR"/>
    <property type="match status" value="3"/>
</dbReference>
<dbReference type="PANTHER" id="PTHR44858">
    <property type="entry name" value="TETRATRICOPEPTIDE REPEAT PROTEIN 6"/>
    <property type="match status" value="1"/>
</dbReference>
<accession>A0ABM7Y4U4</accession>
<evidence type="ECO:0000313" key="5">
    <source>
        <dbReference type="EMBL" id="BDG72910.1"/>
    </source>
</evidence>
<proteinExistence type="predicted"/>
<feature type="signal peptide" evidence="4">
    <location>
        <begin position="1"/>
        <end position="31"/>
    </location>
</feature>
<feature type="chain" id="PRO_5047437032" description="Tetratricopeptide repeat protein" evidence="4">
    <location>
        <begin position="32"/>
        <end position="203"/>
    </location>
</feature>
<evidence type="ECO:0008006" key="7">
    <source>
        <dbReference type="Google" id="ProtNLM"/>
    </source>
</evidence>
<evidence type="ECO:0000256" key="2">
    <source>
        <dbReference type="ARBA" id="ARBA00022803"/>
    </source>
</evidence>
<dbReference type="InterPro" id="IPR019734">
    <property type="entry name" value="TPR_rpt"/>
</dbReference>
<dbReference type="SUPFAM" id="SSF48452">
    <property type="entry name" value="TPR-like"/>
    <property type="match status" value="1"/>
</dbReference>
<reference evidence="5 6" key="1">
    <citation type="journal article" date="2016" name="Microbes Environ.">
        <title>Phylogenetically diverse aerobic anoxygenic phototrophic bacteria isolated from epilithic biofilms in Tama river, Japan.</title>
        <authorList>
            <person name="Hirose S."/>
            <person name="Matsuura K."/>
            <person name="Haruta S."/>
        </authorList>
    </citation>
    <scope>NUCLEOTIDE SEQUENCE [LARGE SCALE GENOMIC DNA]</scope>
    <source>
        <strain evidence="5 6">S08</strain>
    </source>
</reference>